<dbReference type="AlphaFoldDB" id="A0A2G8SHY0"/>
<keyword evidence="3" id="KW-1185">Reference proteome</keyword>
<name>A0A2G8SHY0_9APHY</name>
<dbReference type="EMBL" id="AYKW01000007">
    <property type="protein sequence ID" value="PIL33379.1"/>
    <property type="molecule type" value="Genomic_DNA"/>
</dbReference>
<dbReference type="InterPro" id="IPR002575">
    <property type="entry name" value="Aminoglycoside_PTrfase"/>
</dbReference>
<dbReference type="PANTHER" id="PTHR21310">
    <property type="entry name" value="AMINOGLYCOSIDE PHOSPHOTRANSFERASE-RELATED-RELATED"/>
    <property type="match status" value="1"/>
</dbReference>
<evidence type="ECO:0000313" key="2">
    <source>
        <dbReference type="EMBL" id="PIL33379.1"/>
    </source>
</evidence>
<dbReference type="InterPro" id="IPR051678">
    <property type="entry name" value="AGP_Transferase"/>
</dbReference>
<dbReference type="Proteomes" id="UP000230002">
    <property type="component" value="Unassembled WGS sequence"/>
</dbReference>
<accession>A0A2G8SHY0</accession>
<dbReference type="Gene3D" id="1.10.510.10">
    <property type="entry name" value="Transferase(Phosphotransferase) domain 1"/>
    <property type="match status" value="1"/>
</dbReference>
<protein>
    <recommendedName>
        <fullName evidence="1">Protein kinase domain-containing protein</fullName>
    </recommendedName>
</protein>
<dbReference type="STRING" id="1077348.A0A2G8SHY0"/>
<evidence type="ECO:0000313" key="3">
    <source>
        <dbReference type="Proteomes" id="UP000230002"/>
    </source>
</evidence>
<dbReference type="Gene3D" id="3.90.1200.10">
    <property type="match status" value="1"/>
</dbReference>
<dbReference type="PANTHER" id="PTHR21310:SF55">
    <property type="entry name" value="AMINOGLYCOSIDE PHOSPHOTRANSFERASE DOMAIN-CONTAINING PROTEIN"/>
    <property type="match status" value="1"/>
</dbReference>
<dbReference type="InterPro" id="IPR000719">
    <property type="entry name" value="Prot_kinase_dom"/>
</dbReference>
<proteinExistence type="predicted"/>
<reference evidence="2 3" key="1">
    <citation type="journal article" date="2015" name="Sci. Rep.">
        <title>Chromosome-level genome map provides insights into diverse defense mechanisms in the medicinal fungus Ganoderma sinense.</title>
        <authorList>
            <person name="Zhu Y."/>
            <person name="Xu J."/>
            <person name="Sun C."/>
            <person name="Zhou S."/>
            <person name="Xu H."/>
            <person name="Nelson D.R."/>
            <person name="Qian J."/>
            <person name="Song J."/>
            <person name="Luo H."/>
            <person name="Xiang L."/>
            <person name="Li Y."/>
            <person name="Xu Z."/>
            <person name="Ji A."/>
            <person name="Wang L."/>
            <person name="Lu S."/>
            <person name="Hayward A."/>
            <person name="Sun W."/>
            <person name="Li X."/>
            <person name="Schwartz D.C."/>
            <person name="Wang Y."/>
            <person name="Chen S."/>
        </authorList>
    </citation>
    <scope>NUCLEOTIDE SEQUENCE [LARGE SCALE GENOMIC DNA]</scope>
    <source>
        <strain evidence="2 3">ZZ0214-1</strain>
    </source>
</reference>
<dbReference type="Pfam" id="PF01636">
    <property type="entry name" value="APH"/>
    <property type="match status" value="1"/>
</dbReference>
<dbReference type="OrthoDB" id="2906425at2759"/>
<dbReference type="GO" id="GO:0004672">
    <property type="term" value="F:protein kinase activity"/>
    <property type="evidence" value="ECO:0007669"/>
    <property type="project" value="InterPro"/>
</dbReference>
<gene>
    <name evidence="2" type="ORF">GSI_03999</name>
</gene>
<dbReference type="SUPFAM" id="SSF56112">
    <property type="entry name" value="Protein kinase-like (PK-like)"/>
    <property type="match status" value="2"/>
</dbReference>
<dbReference type="InterPro" id="IPR011009">
    <property type="entry name" value="Kinase-like_dom_sf"/>
</dbReference>
<sequence length="545" mass="62399">MVGRDIILKVIQKDSPQHHIFQTLLQHQSLFTDPRTFPGVLPPIDIIETPHKYSIVTMPLWGTYPCLTEMEDVRQVLTFIRCLLEGLSFLHANRIAHRDICDSNMVVSCYRPDRDQKRFGGDLRELRRGTDIRYAFMDYDQSIQLPLDVSVKHCRRPSREAWMGCDMYKPLDVSLGESQYNPFAFDVAMLGNMFRAYLSEAIPTLPALAALFDGMTTHVVSRRFSADEALDFFKSNIQLLPQEVLVAPVTLEFDYEMMYHPERYWSKLAPPVQARWNQFRAPPLPRWWHFLNWLMQLPACTRVVEWYCDFRDIPAPAGMYPLPFNLILKNVPRVREQEGLAMNLARAMGVPAPRFISFAEPPPDYYFSDGIEPDDQVDFDVIKDDLVHILTLMRSFSSPWGSAICGVDGGPVAGPLVPLTPLQASPDEAAFYQLMRHLGSFELKDKNETAGAEKFFALPPHAIVFTHGDLNRHNIMVGPDGHITGIIDWEAAAWLPDYWEVSVTAILPQRHWGRFMNETVTSGIYAEEVVGHREMFSFIGDSLRF</sequence>
<evidence type="ECO:0000259" key="1">
    <source>
        <dbReference type="PROSITE" id="PS50011"/>
    </source>
</evidence>
<dbReference type="GO" id="GO:0005524">
    <property type="term" value="F:ATP binding"/>
    <property type="evidence" value="ECO:0007669"/>
    <property type="project" value="InterPro"/>
</dbReference>
<organism evidence="2 3">
    <name type="scientific">Ganoderma sinense ZZ0214-1</name>
    <dbReference type="NCBI Taxonomy" id="1077348"/>
    <lineage>
        <taxon>Eukaryota</taxon>
        <taxon>Fungi</taxon>
        <taxon>Dikarya</taxon>
        <taxon>Basidiomycota</taxon>
        <taxon>Agaricomycotina</taxon>
        <taxon>Agaricomycetes</taxon>
        <taxon>Polyporales</taxon>
        <taxon>Polyporaceae</taxon>
        <taxon>Ganoderma</taxon>
    </lineage>
</organism>
<feature type="domain" description="Protein kinase" evidence="1">
    <location>
        <begin position="1"/>
        <end position="258"/>
    </location>
</feature>
<dbReference type="PROSITE" id="PS50011">
    <property type="entry name" value="PROTEIN_KINASE_DOM"/>
    <property type="match status" value="1"/>
</dbReference>
<comment type="caution">
    <text evidence="2">The sequence shown here is derived from an EMBL/GenBank/DDBJ whole genome shotgun (WGS) entry which is preliminary data.</text>
</comment>